<dbReference type="OrthoDB" id="5240387at2"/>
<dbReference type="AlphaFoldDB" id="A0A2U2RM27"/>
<evidence type="ECO:0000256" key="15">
    <source>
        <dbReference type="PROSITE-ProRule" id="PRU00560"/>
    </source>
</evidence>
<accession>A0A2U2RM27</accession>
<comment type="caution">
    <text evidence="19">The sequence shown here is derived from an EMBL/GenBank/DDBJ whole genome shotgun (WGS) entry which is preliminary data.</text>
</comment>
<evidence type="ECO:0000256" key="7">
    <source>
        <dbReference type="ARBA" id="ARBA00022839"/>
    </source>
</evidence>
<evidence type="ECO:0000256" key="16">
    <source>
        <dbReference type="SAM" id="MobiDB-lite"/>
    </source>
</evidence>
<comment type="catalytic activity">
    <reaction evidence="14">
        <text>ATP + H2O = ADP + phosphate + H(+)</text>
        <dbReference type="Rhea" id="RHEA:13065"/>
        <dbReference type="ChEBI" id="CHEBI:15377"/>
        <dbReference type="ChEBI" id="CHEBI:15378"/>
        <dbReference type="ChEBI" id="CHEBI:30616"/>
        <dbReference type="ChEBI" id="CHEBI:43474"/>
        <dbReference type="ChEBI" id="CHEBI:456216"/>
        <dbReference type="EC" id="5.6.2.4"/>
    </reaction>
</comment>
<dbReference type="EMBL" id="QFKX01000002">
    <property type="protein sequence ID" value="PWH06834.1"/>
    <property type="molecule type" value="Genomic_DNA"/>
</dbReference>
<keyword evidence="2" id="KW-0540">Nuclease</keyword>
<keyword evidence="20" id="KW-1185">Reference proteome</keyword>
<keyword evidence="3 15" id="KW-0547">Nucleotide-binding</keyword>
<keyword evidence="4" id="KW-0227">DNA damage</keyword>
<dbReference type="PROSITE" id="PS51217">
    <property type="entry name" value="UVRD_HELICASE_CTER"/>
    <property type="match status" value="1"/>
</dbReference>
<dbReference type="GO" id="GO:0000725">
    <property type="term" value="P:recombinational repair"/>
    <property type="evidence" value="ECO:0007669"/>
    <property type="project" value="TreeGrafter"/>
</dbReference>
<dbReference type="InterPro" id="IPR038726">
    <property type="entry name" value="PDDEXK_AddAB-type"/>
</dbReference>
<evidence type="ECO:0000256" key="1">
    <source>
        <dbReference type="ARBA" id="ARBA00009922"/>
    </source>
</evidence>
<evidence type="ECO:0000256" key="3">
    <source>
        <dbReference type="ARBA" id="ARBA00022741"/>
    </source>
</evidence>
<evidence type="ECO:0000256" key="6">
    <source>
        <dbReference type="ARBA" id="ARBA00022806"/>
    </source>
</evidence>
<evidence type="ECO:0000256" key="8">
    <source>
        <dbReference type="ARBA" id="ARBA00022840"/>
    </source>
</evidence>
<dbReference type="Gene3D" id="1.10.486.10">
    <property type="entry name" value="PCRA, domain 4"/>
    <property type="match status" value="1"/>
</dbReference>
<dbReference type="Pfam" id="PF00580">
    <property type="entry name" value="UvrD-helicase"/>
    <property type="match status" value="1"/>
</dbReference>
<dbReference type="InterPro" id="IPR011604">
    <property type="entry name" value="PDDEXK-like_dom_sf"/>
</dbReference>
<dbReference type="GO" id="GO:0003677">
    <property type="term" value="F:DNA binding"/>
    <property type="evidence" value="ECO:0007669"/>
    <property type="project" value="UniProtKB-KW"/>
</dbReference>
<keyword evidence="6 15" id="KW-0347">Helicase</keyword>
<feature type="compositionally biased region" description="Low complexity" evidence="16">
    <location>
        <begin position="25"/>
        <end position="36"/>
    </location>
</feature>
<dbReference type="GO" id="GO:0043138">
    <property type="term" value="F:3'-5' DNA helicase activity"/>
    <property type="evidence" value="ECO:0007669"/>
    <property type="project" value="UniProtKB-EC"/>
</dbReference>
<keyword evidence="10" id="KW-0234">DNA repair</keyword>
<dbReference type="Gene3D" id="3.90.320.10">
    <property type="match status" value="1"/>
</dbReference>
<reference evidence="19 20" key="1">
    <citation type="submission" date="2018-05" db="EMBL/GenBank/DDBJ databases">
        <title>Brachybacterium sp. M1HQ-2T, whole genome shotgun sequence.</title>
        <authorList>
            <person name="Tuo L."/>
        </authorList>
    </citation>
    <scope>NUCLEOTIDE SEQUENCE [LARGE SCALE GENOMIC DNA]</scope>
    <source>
        <strain evidence="19 20">M1HQ-2</strain>
    </source>
</reference>
<evidence type="ECO:0000256" key="4">
    <source>
        <dbReference type="ARBA" id="ARBA00022763"/>
    </source>
</evidence>
<dbReference type="PANTHER" id="PTHR11070:SF59">
    <property type="entry name" value="DNA 3'-5' HELICASE"/>
    <property type="match status" value="1"/>
</dbReference>
<comment type="similarity">
    <text evidence="1">Belongs to the helicase family. UvrD subfamily.</text>
</comment>
<dbReference type="Pfam" id="PF12705">
    <property type="entry name" value="PDDEXK_1"/>
    <property type="match status" value="1"/>
</dbReference>
<keyword evidence="9" id="KW-0238">DNA-binding</keyword>
<feature type="region of interest" description="Disordered" evidence="16">
    <location>
        <begin position="904"/>
        <end position="924"/>
    </location>
</feature>
<keyword evidence="7" id="KW-0269">Exonuclease</keyword>
<evidence type="ECO:0000256" key="13">
    <source>
        <dbReference type="ARBA" id="ARBA00034808"/>
    </source>
</evidence>
<feature type="domain" description="UvrD-like helicase C-terminal" evidence="18">
    <location>
        <begin position="386"/>
        <end position="748"/>
    </location>
</feature>
<feature type="region of interest" description="Disordered" evidence="16">
    <location>
        <begin position="513"/>
        <end position="565"/>
    </location>
</feature>
<organism evidence="19 20">
    <name type="scientific">Brachybacterium endophyticum</name>
    <dbReference type="NCBI Taxonomy" id="2182385"/>
    <lineage>
        <taxon>Bacteria</taxon>
        <taxon>Bacillati</taxon>
        <taxon>Actinomycetota</taxon>
        <taxon>Actinomycetes</taxon>
        <taxon>Micrococcales</taxon>
        <taxon>Dermabacteraceae</taxon>
        <taxon>Brachybacterium</taxon>
    </lineage>
</organism>
<evidence type="ECO:0000256" key="11">
    <source>
        <dbReference type="ARBA" id="ARBA00023235"/>
    </source>
</evidence>
<dbReference type="Gene3D" id="3.40.50.300">
    <property type="entry name" value="P-loop containing nucleotide triphosphate hydrolases"/>
    <property type="match status" value="3"/>
</dbReference>
<feature type="region of interest" description="Disordered" evidence="16">
    <location>
        <begin position="381"/>
        <end position="416"/>
    </location>
</feature>
<dbReference type="InterPro" id="IPR000212">
    <property type="entry name" value="DNA_helicase_UvrD/REP"/>
</dbReference>
<evidence type="ECO:0000256" key="2">
    <source>
        <dbReference type="ARBA" id="ARBA00022722"/>
    </source>
</evidence>
<keyword evidence="11" id="KW-0413">Isomerase</keyword>
<keyword evidence="8 15" id="KW-0067">ATP-binding</keyword>
<evidence type="ECO:0000256" key="10">
    <source>
        <dbReference type="ARBA" id="ARBA00023204"/>
    </source>
</evidence>
<dbReference type="InterPro" id="IPR027417">
    <property type="entry name" value="P-loop_NTPase"/>
</dbReference>
<evidence type="ECO:0000259" key="17">
    <source>
        <dbReference type="PROSITE" id="PS51198"/>
    </source>
</evidence>
<evidence type="ECO:0000313" key="19">
    <source>
        <dbReference type="EMBL" id="PWH06834.1"/>
    </source>
</evidence>
<comment type="catalytic activity">
    <reaction evidence="12">
        <text>Couples ATP hydrolysis with the unwinding of duplex DNA by translocating in the 3'-5' direction.</text>
        <dbReference type="EC" id="5.6.2.4"/>
    </reaction>
</comment>
<dbReference type="SUPFAM" id="SSF52540">
    <property type="entry name" value="P-loop containing nucleoside triphosphate hydrolases"/>
    <property type="match status" value="1"/>
</dbReference>
<evidence type="ECO:0000256" key="5">
    <source>
        <dbReference type="ARBA" id="ARBA00022801"/>
    </source>
</evidence>
<dbReference type="InterPro" id="IPR014017">
    <property type="entry name" value="DNA_helicase_UvrD-like_C"/>
</dbReference>
<dbReference type="Proteomes" id="UP000245590">
    <property type="component" value="Unassembled WGS sequence"/>
</dbReference>
<dbReference type="GO" id="GO:0005524">
    <property type="term" value="F:ATP binding"/>
    <property type="evidence" value="ECO:0007669"/>
    <property type="project" value="UniProtKB-UniRule"/>
</dbReference>
<sequence length="1182" mass="123645">MSPRCDPLGDVQKTGQEQAAAEPVSGTSAGRRGGSSFEELTVLPPDRRRLPAALSRADLDADQTEALDAFTSGEHVLVHGVPGAGRTSLALTAALDLAHRDGGSGRPASASATTVGNEVLLLSPRRAAADPLRDAVALAGAAASVRVATPPAHAFAVVRAAAIARGQGEPSLVTGADQDALLSDLIADRQDWSLSLEASTRALPGFRTELRDVITRAEELGIGPDALRTLALQRGRPAWLDAAEILRDYLDVLDLQSMTALDAGPRLDSGALVRRGSQLLGGLDPRHLPRAVVVDDAQDLTAAGVDLVLALARAGSRVMVTSCPDQMVDSFRGAVADAAARIRDGLPRAPREVALARSRRDAVPAPAIDALRGRLPLAGSPSSLRRPLDVASDAADAPAATEPGVTEPAAIESDAGPSASAALRGLSVLTLADAEEEARVIAGALRDLHHEHAVAYDEMAVVCRSGGTVRELADQLARAGLAVSTPQRLPALREEPVVLDLLRIVELGIDGGGAGGEDVRGDDGAGTGEDGGTSEDAGIGDDGGTDDDATDEVTGSPLPLSPAEAVQLLRGPFGDADDLRLRRIRRTLLDSDRADATPSAEDSGRLLARALLEERTPGLEDGGGTATPLLRVRRMIRAVRELGPAPAAADALWAAWEAAHLADGWQRAALGEDHQDADGARARLTAHRLDAVGALFAAVDRFTERRGQADALVFIDQVRGQAVAEDTLAPRAEPTGRVAVLTPAQLAGAERDTVVLARVQEGAWPNVRLRSTLFGAAELSLLGTGVHGEELPLEPAALRAVQRESVVADELRLAVSALTRARSRVLVTAVDGGEFAPSALVPLLAGRAGEGWVDRSVITEDPGPAPDPRRLVAALRRRLNAGDDEERARAAVLLHDLHEAGIPGADPGSWYHQRPSSESPVLDPDLPVRLSPSALERAHACPLAWLLERAGGSRPSGPAQLVGTAVHRLAQENPTGVAPERVEDLVVRLQTLLRPLRLEETWSGRRTLRRAEDSVRLLNDYLGSAPPAAAIEAPFEYRLGGVVLRGAIDRIEGGAGPGQTLRIVDLKTGRAPKKAADVEEDLQLGAYQTAVDRGALADELGPQAPQHLAGGQLVYVGTGSARPALRTQTALASAEDPDWFSSTVESTAGAVSGSRMTARRNAHCDTCSVRRICPLWPEGAEL</sequence>
<evidence type="ECO:0000259" key="18">
    <source>
        <dbReference type="PROSITE" id="PS51217"/>
    </source>
</evidence>
<dbReference type="EC" id="5.6.2.4" evidence="13"/>
<feature type="domain" description="UvrD-like helicase ATP-binding" evidence="17">
    <location>
        <begin position="59"/>
        <end position="362"/>
    </location>
</feature>
<name>A0A2U2RM27_9MICO</name>
<dbReference type="Gene3D" id="1.10.10.160">
    <property type="match status" value="1"/>
</dbReference>
<evidence type="ECO:0000256" key="9">
    <source>
        <dbReference type="ARBA" id="ARBA00023125"/>
    </source>
</evidence>
<feature type="binding site" evidence="15">
    <location>
        <begin position="80"/>
        <end position="87"/>
    </location>
    <ligand>
        <name>ATP</name>
        <dbReference type="ChEBI" id="CHEBI:30616"/>
    </ligand>
</feature>
<protein>
    <recommendedName>
        <fullName evidence="13">DNA 3'-5' helicase</fullName>
        <ecNumber evidence="13">5.6.2.4</ecNumber>
    </recommendedName>
</protein>
<feature type="compositionally biased region" description="Low complexity" evidence="16">
    <location>
        <begin position="389"/>
        <end position="400"/>
    </location>
</feature>
<dbReference type="PANTHER" id="PTHR11070">
    <property type="entry name" value="UVRD / RECB / PCRA DNA HELICASE FAMILY MEMBER"/>
    <property type="match status" value="1"/>
</dbReference>
<gene>
    <name evidence="19" type="ORF">DEO23_07955</name>
</gene>
<dbReference type="GO" id="GO:0033202">
    <property type="term" value="C:DNA helicase complex"/>
    <property type="evidence" value="ECO:0007669"/>
    <property type="project" value="TreeGrafter"/>
</dbReference>
<dbReference type="GO" id="GO:0004527">
    <property type="term" value="F:exonuclease activity"/>
    <property type="evidence" value="ECO:0007669"/>
    <property type="project" value="UniProtKB-KW"/>
</dbReference>
<proteinExistence type="inferred from homology"/>
<dbReference type="InterPro" id="IPR013986">
    <property type="entry name" value="DExx_box_DNA_helicase_dom_sf"/>
</dbReference>
<dbReference type="PROSITE" id="PS51198">
    <property type="entry name" value="UVRD_HELICASE_ATP_BIND"/>
    <property type="match status" value="1"/>
</dbReference>
<evidence type="ECO:0000256" key="14">
    <source>
        <dbReference type="ARBA" id="ARBA00048988"/>
    </source>
</evidence>
<dbReference type="InterPro" id="IPR014016">
    <property type="entry name" value="UvrD-like_ATP-bd"/>
</dbReference>
<keyword evidence="5 15" id="KW-0378">Hydrolase</keyword>
<dbReference type="GO" id="GO:0005829">
    <property type="term" value="C:cytosol"/>
    <property type="evidence" value="ECO:0007669"/>
    <property type="project" value="TreeGrafter"/>
</dbReference>
<evidence type="ECO:0000313" key="20">
    <source>
        <dbReference type="Proteomes" id="UP000245590"/>
    </source>
</evidence>
<evidence type="ECO:0000256" key="12">
    <source>
        <dbReference type="ARBA" id="ARBA00034617"/>
    </source>
</evidence>
<feature type="region of interest" description="Disordered" evidence="16">
    <location>
        <begin position="1"/>
        <end position="44"/>
    </location>
</feature>